<proteinExistence type="predicted"/>
<evidence type="ECO:0000313" key="1">
    <source>
        <dbReference type="EMBL" id="GAA1806107.1"/>
    </source>
</evidence>
<dbReference type="Proteomes" id="UP001499938">
    <property type="component" value="Unassembled WGS sequence"/>
</dbReference>
<reference evidence="1 2" key="1">
    <citation type="journal article" date="2019" name="Int. J. Syst. Evol. Microbiol.">
        <title>The Global Catalogue of Microorganisms (GCM) 10K type strain sequencing project: providing services to taxonomists for standard genome sequencing and annotation.</title>
        <authorList>
            <consortium name="The Broad Institute Genomics Platform"/>
            <consortium name="The Broad Institute Genome Sequencing Center for Infectious Disease"/>
            <person name="Wu L."/>
            <person name="Ma J."/>
        </authorList>
    </citation>
    <scope>NUCLEOTIDE SEQUENCE [LARGE SCALE GENOMIC DNA]</scope>
    <source>
        <strain evidence="1 2">JCM 15592</strain>
    </source>
</reference>
<dbReference type="RefSeq" id="WP_344087835.1">
    <property type="nucleotide sequence ID" value="NZ_BAAAPO010000051.1"/>
</dbReference>
<name>A0ABN2M1T0_9MICO</name>
<sequence length="67" mass="7545">MQVDRTVLDLQNITEEVIAHLRQPGTHLSVRIDIEATRSSGFDDNVIRTVSENATTLRFDDSAFEEA</sequence>
<dbReference type="EMBL" id="BAAAPO010000051">
    <property type="protein sequence ID" value="GAA1806107.1"/>
    <property type="molecule type" value="Genomic_DNA"/>
</dbReference>
<gene>
    <name evidence="1" type="ORF">GCM10009811_32060</name>
</gene>
<organism evidence="1 2">
    <name type="scientific">Nostocoides veronense</name>
    <dbReference type="NCBI Taxonomy" id="330836"/>
    <lineage>
        <taxon>Bacteria</taxon>
        <taxon>Bacillati</taxon>
        <taxon>Actinomycetota</taxon>
        <taxon>Actinomycetes</taxon>
        <taxon>Micrococcales</taxon>
        <taxon>Intrasporangiaceae</taxon>
        <taxon>Nostocoides</taxon>
    </lineage>
</organism>
<accession>A0ABN2M1T0</accession>
<comment type="caution">
    <text evidence="1">The sequence shown here is derived from an EMBL/GenBank/DDBJ whole genome shotgun (WGS) entry which is preliminary data.</text>
</comment>
<protein>
    <submittedName>
        <fullName evidence="1">Uncharacterized protein</fullName>
    </submittedName>
</protein>
<keyword evidence="2" id="KW-1185">Reference proteome</keyword>
<evidence type="ECO:0000313" key="2">
    <source>
        <dbReference type="Proteomes" id="UP001499938"/>
    </source>
</evidence>